<comment type="pathway">
    <text evidence="3">Cofactor biosynthesis; coenzyme A biosynthesis; CoA from (R)-pantothenate: step 5/5.</text>
</comment>
<sequence>MNQNSYVIGIIGGAGTGKTYMSKYLVEHLNAMFIEGDQIAHELLRDKGMIHSISEKFGDDIVENGEINRSKLGKIVFADKQSLMALNEIMHGTMFKMIEEKIRRSDHKYIILEAAVMIEAGFSKLVHGMVCLKAHKDIRLERLISSRSIDLKTAENILKSQRNDYEDYADYIFDTTEGIESIKDDLEKMMNEIREAEYEKNN</sequence>
<evidence type="ECO:0000256" key="1">
    <source>
        <dbReference type="ARBA" id="ARBA00022741"/>
    </source>
</evidence>
<evidence type="ECO:0000256" key="2">
    <source>
        <dbReference type="ARBA" id="ARBA00022840"/>
    </source>
</evidence>
<dbReference type="CDD" id="cd02022">
    <property type="entry name" value="DPCK"/>
    <property type="match status" value="1"/>
</dbReference>
<keyword evidence="3 5" id="KW-0418">Kinase</keyword>
<comment type="function">
    <text evidence="3">Catalyzes the phosphorylation of the 3'-hydroxyl group of dephosphocoenzyme A to form coenzyme A.</text>
</comment>
<comment type="catalytic activity">
    <reaction evidence="3">
        <text>3'-dephospho-CoA + ATP = ADP + CoA + H(+)</text>
        <dbReference type="Rhea" id="RHEA:18245"/>
        <dbReference type="ChEBI" id="CHEBI:15378"/>
        <dbReference type="ChEBI" id="CHEBI:30616"/>
        <dbReference type="ChEBI" id="CHEBI:57287"/>
        <dbReference type="ChEBI" id="CHEBI:57328"/>
        <dbReference type="ChEBI" id="CHEBI:456216"/>
        <dbReference type="EC" id="2.7.1.24"/>
    </reaction>
</comment>
<dbReference type="GO" id="GO:0004140">
    <property type="term" value="F:dephospho-CoA kinase activity"/>
    <property type="evidence" value="ECO:0007669"/>
    <property type="project" value="UniProtKB-UniRule"/>
</dbReference>
<keyword evidence="3" id="KW-0963">Cytoplasm</keyword>
<keyword evidence="3 5" id="KW-0808">Transferase</keyword>
<keyword evidence="6" id="KW-1185">Reference proteome</keyword>
<protein>
    <recommendedName>
        <fullName evidence="3 4">Dephospho-CoA kinase</fullName>
        <ecNumber evidence="3 4">2.7.1.24</ecNumber>
    </recommendedName>
    <alternativeName>
        <fullName evidence="3">Dephosphocoenzyme A kinase</fullName>
    </alternativeName>
</protein>
<dbReference type="Proteomes" id="UP000279029">
    <property type="component" value="Chromosome"/>
</dbReference>
<name>A0A3P7PS43_9FIRM</name>
<evidence type="ECO:0000313" key="5">
    <source>
        <dbReference type="EMBL" id="VDN46031.1"/>
    </source>
</evidence>
<dbReference type="InterPro" id="IPR001977">
    <property type="entry name" value="Depp_CoAkinase"/>
</dbReference>
<dbReference type="SUPFAM" id="SSF52540">
    <property type="entry name" value="P-loop containing nucleoside triphosphate hydrolases"/>
    <property type="match status" value="1"/>
</dbReference>
<keyword evidence="2 3" id="KW-0067">ATP-binding</keyword>
<comment type="subcellular location">
    <subcellularLocation>
        <location evidence="3">Cytoplasm</location>
    </subcellularLocation>
</comment>
<dbReference type="PANTHER" id="PTHR10695:SF46">
    <property type="entry name" value="BIFUNCTIONAL COENZYME A SYNTHASE-RELATED"/>
    <property type="match status" value="1"/>
</dbReference>
<dbReference type="GO" id="GO:0005737">
    <property type="term" value="C:cytoplasm"/>
    <property type="evidence" value="ECO:0007669"/>
    <property type="project" value="UniProtKB-SubCell"/>
</dbReference>
<dbReference type="PANTHER" id="PTHR10695">
    <property type="entry name" value="DEPHOSPHO-COA KINASE-RELATED"/>
    <property type="match status" value="1"/>
</dbReference>
<dbReference type="AlphaFoldDB" id="A0A3P7PS43"/>
<dbReference type="UniPathway" id="UPA00241">
    <property type="reaction ID" value="UER00356"/>
</dbReference>
<dbReference type="EMBL" id="LR130778">
    <property type="protein sequence ID" value="VDN46031.1"/>
    <property type="molecule type" value="Genomic_DNA"/>
</dbReference>
<feature type="binding site" evidence="3">
    <location>
        <begin position="15"/>
        <end position="20"/>
    </location>
    <ligand>
        <name>ATP</name>
        <dbReference type="ChEBI" id="CHEBI:30616"/>
    </ligand>
</feature>
<evidence type="ECO:0000256" key="3">
    <source>
        <dbReference type="HAMAP-Rule" id="MF_00376"/>
    </source>
</evidence>
<keyword evidence="1 3" id="KW-0547">Nucleotide-binding</keyword>
<dbReference type="EC" id="2.7.1.24" evidence="3 4"/>
<proteinExistence type="inferred from homology"/>
<accession>A0A3P7PS43</accession>
<reference evidence="5 6" key="1">
    <citation type="submission" date="2018-09" db="EMBL/GenBank/DDBJ databases">
        <authorList>
            <person name="Postec A."/>
        </authorList>
    </citation>
    <scope>NUCLEOTIDE SEQUENCE [LARGE SCALE GENOMIC DNA]</scope>
    <source>
        <strain evidence="5">70B-A</strain>
    </source>
</reference>
<organism evidence="5 6">
    <name type="scientific">Petrocella atlantisensis</name>
    <dbReference type="NCBI Taxonomy" id="2173034"/>
    <lineage>
        <taxon>Bacteria</taxon>
        <taxon>Bacillati</taxon>
        <taxon>Bacillota</taxon>
        <taxon>Clostridia</taxon>
        <taxon>Lachnospirales</taxon>
        <taxon>Vallitaleaceae</taxon>
        <taxon>Petrocella</taxon>
    </lineage>
</organism>
<dbReference type="KEGG" id="cbar:PATL70BA_0189"/>
<dbReference type="OrthoDB" id="9812943at2"/>
<comment type="similarity">
    <text evidence="3">Belongs to the CoaE family.</text>
</comment>
<dbReference type="Pfam" id="PF01121">
    <property type="entry name" value="CoaE"/>
    <property type="match status" value="1"/>
</dbReference>
<dbReference type="GO" id="GO:0005524">
    <property type="term" value="F:ATP binding"/>
    <property type="evidence" value="ECO:0007669"/>
    <property type="project" value="UniProtKB-UniRule"/>
</dbReference>
<dbReference type="InterPro" id="IPR027417">
    <property type="entry name" value="P-loop_NTPase"/>
</dbReference>
<dbReference type="HAMAP" id="MF_00376">
    <property type="entry name" value="Dephospho_CoA_kinase"/>
    <property type="match status" value="1"/>
</dbReference>
<keyword evidence="3" id="KW-0173">Coenzyme A biosynthesis</keyword>
<dbReference type="RefSeq" id="WP_125135606.1">
    <property type="nucleotide sequence ID" value="NZ_LR130778.1"/>
</dbReference>
<evidence type="ECO:0000256" key="4">
    <source>
        <dbReference type="NCBIfam" id="TIGR00152"/>
    </source>
</evidence>
<dbReference type="GO" id="GO:0015937">
    <property type="term" value="P:coenzyme A biosynthetic process"/>
    <property type="evidence" value="ECO:0007669"/>
    <property type="project" value="UniProtKB-UniRule"/>
</dbReference>
<dbReference type="NCBIfam" id="TIGR00152">
    <property type="entry name" value="dephospho-CoA kinase"/>
    <property type="match status" value="1"/>
</dbReference>
<dbReference type="Gene3D" id="3.40.50.300">
    <property type="entry name" value="P-loop containing nucleotide triphosphate hydrolases"/>
    <property type="match status" value="1"/>
</dbReference>
<evidence type="ECO:0000313" key="6">
    <source>
        <dbReference type="Proteomes" id="UP000279029"/>
    </source>
</evidence>
<gene>
    <name evidence="3 5" type="primary">coaE</name>
    <name evidence="5" type="ORF">PATL70BA_0189</name>
</gene>
<dbReference type="PROSITE" id="PS51219">
    <property type="entry name" value="DPCK"/>
    <property type="match status" value="1"/>
</dbReference>